<dbReference type="AlphaFoldDB" id="A0A0T6BCV8"/>
<accession>A0A0T6BCV8</accession>
<gene>
    <name evidence="2" type="ORF">AMK59_2196</name>
</gene>
<feature type="region of interest" description="Disordered" evidence="1">
    <location>
        <begin position="1"/>
        <end position="59"/>
    </location>
</feature>
<name>A0A0T6BCV8_9SCAR</name>
<protein>
    <recommendedName>
        <fullName evidence="4">KIND domain-containing protein</fullName>
    </recommendedName>
</protein>
<evidence type="ECO:0000313" key="3">
    <source>
        <dbReference type="Proteomes" id="UP000051574"/>
    </source>
</evidence>
<reference evidence="2 3" key="1">
    <citation type="submission" date="2015-09" db="EMBL/GenBank/DDBJ databases">
        <title>Draft genome of the scarab beetle Oryctes borbonicus.</title>
        <authorList>
            <person name="Meyer J.M."/>
            <person name="Markov G.V."/>
            <person name="Baskaran P."/>
            <person name="Herrmann M."/>
            <person name="Sommer R.J."/>
            <person name="Roedelsperger C."/>
        </authorList>
    </citation>
    <scope>NUCLEOTIDE SEQUENCE [LARGE SCALE GENOMIC DNA]</scope>
    <source>
        <strain evidence="2">OB123</strain>
        <tissue evidence="2">Whole animal</tissue>
    </source>
</reference>
<keyword evidence="3" id="KW-1185">Reference proteome</keyword>
<feature type="non-terminal residue" evidence="2">
    <location>
        <position position="101"/>
    </location>
</feature>
<evidence type="ECO:0008006" key="4">
    <source>
        <dbReference type="Google" id="ProtNLM"/>
    </source>
</evidence>
<dbReference type="EMBL" id="LJIG01001905">
    <property type="protein sequence ID" value="KRT85035.1"/>
    <property type="molecule type" value="Genomic_DNA"/>
</dbReference>
<dbReference type="Proteomes" id="UP000051574">
    <property type="component" value="Unassembled WGS sequence"/>
</dbReference>
<feature type="non-terminal residue" evidence="2">
    <location>
        <position position="1"/>
    </location>
</feature>
<comment type="caution">
    <text evidence="2">The sequence shown here is derived from an EMBL/GenBank/DDBJ whole genome shotgun (WGS) entry which is preliminary data.</text>
</comment>
<evidence type="ECO:0000256" key="1">
    <source>
        <dbReference type="SAM" id="MobiDB-lite"/>
    </source>
</evidence>
<proteinExistence type="predicted"/>
<sequence length="101" mass="11360">VASPEALLPRRKKDEEGILRDGISMPRNHYRHSHTTENNGNHNSSNASTNVSYYQQQSHRQQYDVPSLGDLLTARPTGLIESESWAILCQAVQALQDLFLS</sequence>
<evidence type="ECO:0000313" key="2">
    <source>
        <dbReference type="EMBL" id="KRT85035.1"/>
    </source>
</evidence>
<organism evidence="2 3">
    <name type="scientific">Oryctes borbonicus</name>
    <dbReference type="NCBI Taxonomy" id="1629725"/>
    <lineage>
        <taxon>Eukaryota</taxon>
        <taxon>Metazoa</taxon>
        <taxon>Ecdysozoa</taxon>
        <taxon>Arthropoda</taxon>
        <taxon>Hexapoda</taxon>
        <taxon>Insecta</taxon>
        <taxon>Pterygota</taxon>
        <taxon>Neoptera</taxon>
        <taxon>Endopterygota</taxon>
        <taxon>Coleoptera</taxon>
        <taxon>Polyphaga</taxon>
        <taxon>Scarabaeiformia</taxon>
        <taxon>Scarabaeidae</taxon>
        <taxon>Dynastinae</taxon>
        <taxon>Oryctes</taxon>
    </lineage>
</organism>
<dbReference type="OrthoDB" id="6771030at2759"/>
<feature type="compositionally biased region" description="Polar residues" evidence="1">
    <location>
        <begin position="36"/>
        <end position="51"/>
    </location>
</feature>